<proteinExistence type="predicted"/>
<dbReference type="EMBL" id="JBHSFI010000003">
    <property type="protein sequence ID" value="MFC4628306.1"/>
    <property type="molecule type" value="Genomic_DNA"/>
</dbReference>
<feature type="compositionally biased region" description="Pro residues" evidence="1">
    <location>
        <begin position="63"/>
        <end position="73"/>
    </location>
</feature>
<evidence type="ECO:0000313" key="3">
    <source>
        <dbReference type="Proteomes" id="UP001596011"/>
    </source>
</evidence>
<organism evidence="2 3">
    <name type="scientific">Promicromonospora alba</name>
    <dbReference type="NCBI Taxonomy" id="1616110"/>
    <lineage>
        <taxon>Bacteria</taxon>
        <taxon>Bacillati</taxon>
        <taxon>Actinomycetota</taxon>
        <taxon>Actinomycetes</taxon>
        <taxon>Micrococcales</taxon>
        <taxon>Promicromonosporaceae</taxon>
        <taxon>Promicromonospora</taxon>
    </lineage>
</organism>
<evidence type="ECO:0000256" key="1">
    <source>
        <dbReference type="SAM" id="MobiDB-lite"/>
    </source>
</evidence>
<sequence length="196" mass="21019">MNAAPRRRPGARSLSAWSRQHRFPAEFRIPPPAVPSGLASDLASGPASGPVADPAVEQAPVALPGPQPAAPPDDLPDDVVAGLVTELWRARNKVDGPGAEQDPPRAVRWASRYLAAADDRLVRAGIEVEGHDGLRFDVGMDLRVLAYQDDPDVTEETVVETVRPSVRRAGRLIQEGEVIVAVPERPEAEKRGQDDA</sequence>
<reference evidence="3" key="1">
    <citation type="journal article" date="2019" name="Int. J. Syst. Evol. Microbiol.">
        <title>The Global Catalogue of Microorganisms (GCM) 10K type strain sequencing project: providing services to taxonomists for standard genome sequencing and annotation.</title>
        <authorList>
            <consortium name="The Broad Institute Genomics Platform"/>
            <consortium name="The Broad Institute Genome Sequencing Center for Infectious Disease"/>
            <person name="Wu L."/>
            <person name="Ma J."/>
        </authorList>
    </citation>
    <scope>NUCLEOTIDE SEQUENCE [LARGE SCALE GENOMIC DNA]</scope>
    <source>
        <strain evidence="3">CCUG 42722</strain>
    </source>
</reference>
<dbReference type="Proteomes" id="UP001596011">
    <property type="component" value="Unassembled WGS sequence"/>
</dbReference>
<keyword evidence="3" id="KW-1185">Reference proteome</keyword>
<name>A0ABV9HGM9_9MICO</name>
<evidence type="ECO:0008006" key="4">
    <source>
        <dbReference type="Google" id="ProtNLM"/>
    </source>
</evidence>
<dbReference type="RefSeq" id="WP_377134270.1">
    <property type="nucleotide sequence ID" value="NZ_JBHSFI010000003.1"/>
</dbReference>
<accession>A0ABV9HGM9</accession>
<evidence type="ECO:0000313" key="2">
    <source>
        <dbReference type="EMBL" id="MFC4628306.1"/>
    </source>
</evidence>
<protein>
    <recommendedName>
        <fullName evidence="4">Nucleotide exchange factor GrpE</fullName>
    </recommendedName>
</protein>
<comment type="caution">
    <text evidence="2">The sequence shown here is derived from an EMBL/GenBank/DDBJ whole genome shotgun (WGS) entry which is preliminary data.</text>
</comment>
<feature type="region of interest" description="Disordered" evidence="1">
    <location>
        <begin position="27"/>
        <end position="76"/>
    </location>
</feature>
<gene>
    <name evidence="2" type="ORF">ACFO6V_08670</name>
</gene>